<dbReference type="EMBL" id="JACDQQ010001078">
    <property type="protein sequence ID" value="MBA0085534.1"/>
    <property type="molecule type" value="Genomic_DNA"/>
</dbReference>
<evidence type="ECO:0000256" key="1">
    <source>
        <dbReference type="ARBA" id="ARBA00022598"/>
    </source>
</evidence>
<dbReference type="GO" id="GO:0005524">
    <property type="term" value="F:ATP binding"/>
    <property type="evidence" value="ECO:0007669"/>
    <property type="project" value="UniProtKB-UniRule"/>
</dbReference>
<sequence>MGAYPDGRGLDKPIAIYYEHPDWFRPLFQQLDERGANWLKIDARHHCYDAASPEREYSLLFNRMSPSAWQRGLAHGIFYTLNYLAHLEAQGVRVVNGCRCFAHETSKALQLSNLEKLGLPYPRARVINHPSQALAAAEAIGYPVVLKPNIGGSGAGIERFSSPDQLRAAVEANRLYFGIDSTALVQEAFTARGGIITRVEVLGGKYLYAIQIHTTGESFNLCPADICQNTRGEELTRIACPVDAPKTGMKVEGYEPPRQVIEDVERIVELAGVEVGGIEYVFDEPTGRQLYYDVNA</sequence>
<dbReference type="SUPFAM" id="SSF56059">
    <property type="entry name" value="Glutathione synthetase ATP-binding domain-like"/>
    <property type="match status" value="1"/>
</dbReference>
<feature type="non-terminal residue" evidence="4">
    <location>
        <position position="296"/>
    </location>
</feature>
<keyword evidence="2" id="KW-0547">Nucleotide-binding</keyword>
<dbReference type="GO" id="GO:0005737">
    <property type="term" value="C:cytoplasm"/>
    <property type="evidence" value="ECO:0007669"/>
    <property type="project" value="TreeGrafter"/>
</dbReference>
<evidence type="ECO:0000313" key="5">
    <source>
        <dbReference type="Proteomes" id="UP000567293"/>
    </source>
</evidence>
<name>A0A7V8NQ81_9BACT</name>
<dbReference type="PANTHER" id="PTHR21621">
    <property type="entry name" value="RIBOSOMAL PROTEIN S6 MODIFICATION PROTEIN"/>
    <property type="match status" value="1"/>
</dbReference>
<evidence type="ECO:0000256" key="2">
    <source>
        <dbReference type="PROSITE-ProRule" id="PRU00409"/>
    </source>
</evidence>
<dbReference type="InterPro" id="IPR011761">
    <property type="entry name" value="ATP-grasp"/>
</dbReference>
<dbReference type="InterPro" id="IPR013815">
    <property type="entry name" value="ATP_grasp_subdomain_1"/>
</dbReference>
<dbReference type="PROSITE" id="PS50975">
    <property type="entry name" value="ATP_GRASP"/>
    <property type="match status" value="1"/>
</dbReference>
<proteinExistence type="predicted"/>
<dbReference type="GO" id="GO:0018169">
    <property type="term" value="F:ribosomal S6-glutamic acid ligase activity"/>
    <property type="evidence" value="ECO:0007669"/>
    <property type="project" value="TreeGrafter"/>
</dbReference>
<dbReference type="AlphaFoldDB" id="A0A7V8NQ81"/>
<dbReference type="GO" id="GO:0009432">
    <property type="term" value="P:SOS response"/>
    <property type="evidence" value="ECO:0007669"/>
    <property type="project" value="TreeGrafter"/>
</dbReference>
<evidence type="ECO:0000259" key="3">
    <source>
        <dbReference type="PROSITE" id="PS50975"/>
    </source>
</evidence>
<keyword evidence="2" id="KW-0067">ATP-binding</keyword>
<evidence type="ECO:0000313" key="4">
    <source>
        <dbReference type="EMBL" id="MBA0085534.1"/>
    </source>
</evidence>
<accession>A0A7V8NQ81</accession>
<gene>
    <name evidence="4" type="ORF">HRJ53_11105</name>
</gene>
<keyword evidence="1" id="KW-0436">Ligase</keyword>
<reference evidence="4" key="1">
    <citation type="submission" date="2020-06" db="EMBL/GenBank/DDBJ databases">
        <title>Legume-microbial interactions unlock mineral nutrients during tropical forest succession.</title>
        <authorList>
            <person name="Epihov D.Z."/>
        </authorList>
    </citation>
    <scope>NUCLEOTIDE SEQUENCE [LARGE SCALE GENOMIC DNA]</scope>
    <source>
        <strain evidence="4">Pan2503</strain>
    </source>
</reference>
<dbReference type="GO" id="GO:0046872">
    <property type="term" value="F:metal ion binding"/>
    <property type="evidence" value="ECO:0007669"/>
    <property type="project" value="InterPro"/>
</dbReference>
<dbReference type="PANTHER" id="PTHR21621:SF0">
    <property type="entry name" value="BETA-CITRYLGLUTAMATE SYNTHASE B-RELATED"/>
    <property type="match status" value="1"/>
</dbReference>
<dbReference type="Pfam" id="PF07478">
    <property type="entry name" value="Dala_Dala_lig_C"/>
    <property type="match status" value="1"/>
</dbReference>
<dbReference type="GO" id="GO:0008716">
    <property type="term" value="F:D-alanine-D-alanine ligase activity"/>
    <property type="evidence" value="ECO:0007669"/>
    <property type="project" value="InterPro"/>
</dbReference>
<comment type="caution">
    <text evidence="4">The sequence shown here is derived from an EMBL/GenBank/DDBJ whole genome shotgun (WGS) entry which is preliminary data.</text>
</comment>
<dbReference type="Gene3D" id="3.30.1490.20">
    <property type="entry name" value="ATP-grasp fold, A domain"/>
    <property type="match status" value="1"/>
</dbReference>
<dbReference type="Proteomes" id="UP000567293">
    <property type="component" value="Unassembled WGS sequence"/>
</dbReference>
<dbReference type="InterPro" id="IPR011095">
    <property type="entry name" value="Dala_Dala_lig_C"/>
</dbReference>
<feature type="domain" description="ATP-grasp" evidence="3">
    <location>
        <begin position="111"/>
        <end position="157"/>
    </location>
</feature>
<dbReference type="Gene3D" id="3.40.50.20">
    <property type="match status" value="1"/>
</dbReference>
<protein>
    <submittedName>
        <fullName evidence="4">ATP-grasp domain-containing protein</fullName>
    </submittedName>
</protein>
<keyword evidence="5" id="KW-1185">Reference proteome</keyword>
<organism evidence="4 5">
    <name type="scientific">Candidatus Acidiferrum panamense</name>
    <dbReference type="NCBI Taxonomy" id="2741543"/>
    <lineage>
        <taxon>Bacteria</taxon>
        <taxon>Pseudomonadati</taxon>
        <taxon>Acidobacteriota</taxon>
        <taxon>Terriglobia</taxon>
        <taxon>Candidatus Acidiferrales</taxon>
        <taxon>Candidatus Acidiferrum</taxon>
    </lineage>
</organism>